<organism evidence="8 9">
    <name type="scientific">Laccaria amethystina LaAM-08-1</name>
    <dbReference type="NCBI Taxonomy" id="1095629"/>
    <lineage>
        <taxon>Eukaryota</taxon>
        <taxon>Fungi</taxon>
        <taxon>Dikarya</taxon>
        <taxon>Basidiomycota</taxon>
        <taxon>Agaricomycotina</taxon>
        <taxon>Agaricomycetes</taxon>
        <taxon>Agaricomycetidae</taxon>
        <taxon>Agaricales</taxon>
        <taxon>Agaricineae</taxon>
        <taxon>Hydnangiaceae</taxon>
        <taxon>Laccaria</taxon>
    </lineage>
</organism>
<dbReference type="AlphaFoldDB" id="A0A0C9XIQ8"/>
<dbReference type="GO" id="GO:0001664">
    <property type="term" value="F:G protein-coupled receptor binding"/>
    <property type="evidence" value="ECO:0007669"/>
    <property type="project" value="TreeGrafter"/>
</dbReference>
<keyword evidence="9" id="KW-1185">Reference proteome</keyword>
<dbReference type="OrthoDB" id="5817230at2759"/>
<reference evidence="9" key="2">
    <citation type="submission" date="2015-01" db="EMBL/GenBank/DDBJ databases">
        <title>Evolutionary Origins and Diversification of the Mycorrhizal Mutualists.</title>
        <authorList>
            <consortium name="DOE Joint Genome Institute"/>
            <consortium name="Mycorrhizal Genomics Consortium"/>
            <person name="Kohler A."/>
            <person name="Kuo A."/>
            <person name="Nagy L.G."/>
            <person name="Floudas D."/>
            <person name="Copeland A."/>
            <person name="Barry K.W."/>
            <person name="Cichocki N."/>
            <person name="Veneault-Fourrey C."/>
            <person name="LaButti K."/>
            <person name="Lindquist E.A."/>
            <person name="Lipzen A."/>
            <person name="Lundell T."/>
            <person name="Morin E."/>
            <person name="Murat C."/>
            <person name="Riley R."/>
            <person name="Ohm R."/>
            <person name="Sun H."/>
            <person name="Tunlid A."/>
            <person name="Henrissat B."/>
            <person name="Grigoriev I.V."/>
            <person name="Hibbett D.S."/>
            <person name="Martin F."/>
        </authorList>
    </citation>
    <scope>NUCLEOTIDE SEQUENCE [LARGE SCALE GENOMIC DNA]</scope>
    <source>
        <strain evidence="9">LaAM-08-1</strain>
    </source>
</reference>
<proteinExistence type="predicted"/>
<evidence type="ECO:0000313" key="9">
    <source>
        <dbReference type="Proteomes" id="UP000054477"/>
    </source>
</evidence>
<dbReference type="GO" id="GO:0005834">
    <property type="term" value="C:heterotrimeric G-protein complex"/>
    <property type="evidence" value="ECO:0007669"/>
    <property type="project" value="TreeGrafter"/>
</dbReference>
<keyword evidence="1 6" id="KW-0479">Metal-binding</keyword>
<dbReference type="GO" id="GO:0031683">
    <property type="term" value="F:G-protein beta/gamma-subunit complex binding"/>
    <property type="evidence" value="ECO:0007669"/>
    <property type="project" value="InterPro"/>
</dbReference>
<dbReference type="SUPFAM" id="SSF47895">
    <property type="entry name" value="Transducin (alpha subunit), insertion domain"/>
    <property type="match status" value="1"/>
</dbReference>
<dbReference type="SMART" id="SM00275">
    <property type="entry name" value="G_alpha"/>
    <property type="match status" value="1"/>
</dbReference>
<feature type="compositionally biased region" description="Low complexity" evidence="7">
    <location>
        <begin position="213"/>
        <end position="227"/>
    </location>
</feature>
<evidence type="ECO:0000256" key="2">
    <source>
        <dbReference type="ARBA" id="ARBA00022741"/>
    </source>
</evidence>
<dbReference type="STRING" id="1095629.A0A0C9XIQ8"/>
<gene>
    <name evidence="8" type="ORF">K443DRAFT_682544</name>
</gene>
<dbReference type="Proteomes" id="UP000054477">
    <property type="component" value="Unassembled WGS sequence"/>
</dbReference>
<dbReference type="PROSITE" id="PS51882">
    <property type="entry name" value="G_ALPHA"/>
    <property type="match status" value="1"/>
</dbReference>
<dbReference type="EMBL" id="KN838733">
    <property type="protein sequence ID" value="KIJ96072.1"/>
    <property type="molecule type" value="Genomic_DNA"/>
</dbReference>
<feature type="region of interest" description="Disordered" evidence="7">
    <location>
        <begin position="1"/>
        <end position="24"/>
    </location>
</feature>
<evidence type="ECO:0000256" key="4">
    <source>
        <dbReference type="ARBA" id="ARBA00023224"/>
    </source>
</evidence>
<dbReference type="InterPro" id="IPR001019">
    <property type="entry name" value="Gprotein_alpha_su"/>
</dbReference>
<feature type="compositionally biased region" description="Basic and acidic residues" evidence="7">
    <location>
        <begin position="228"/>
        <end position="240"/>
    </location>
</feature>
<dbReference type="PRINTS" id="PR00318">
    <property type="entry name" value="GPROTEINA"/>
</dbReference>
<feature type="binding site" evidence="5">
    <location>
        <begin position="460"/>
        <end position="463"/>
    </location>
    <ligand>
        <name>GTP</name>
        <dbReference type="ChEBI" id="CHEBI:37565"/>
    </ligand>
</feature>
<sequence>MGATDHDPLAIFTRPPPNETPTERVAREEREARARHISNQIDEQLKKDKAALKRQNELVRVLLLGQSESGKSTTLKNFRMKYSRAQWKAERLSWRAVVQLNLVRCVLTILDTIQTEMNGTTSTPTSSIIQEFSTHEEDEDEDNPIPCSTTSGVGIIANISRRSSLSKDSDSSLGTTLSSQHQILRLRLGPLRGVEADLKKRLGAGSDEEEFDSSSSLGVGPLGPSSSRSDDGNQGGERRSGNLMVAARKAKRREFGVKRLHEALENGVHALSSRGSHHGHGSRDSGAYASDDATDIIASCKDDMKALWLDEAVRKVLVKRQVRIEDGAGFFLDDIDRIATRTYEPSDDDVVRARLRTLGVQEYNIQFEQSKGPTLFAGGLGDFGKEWIIYDVGGSRTMRQAWLPFFDNVNAIIFLAPISCFDERLLEDSKINRLEDSFLLWRSVCSSKLLAKTTLVLFLNKCDILKRKLKSGVMVKNFLPSYGERPNEAGSVIKYLKEKFKDILKAQSPVPRTCYYYATSVTDTKATANTLKTVRDSIVREHLKTADMM</sequence>
<dbReference type="GO" id="GO:0005525">
    <property type="term" value="F:GTP binding"/>
    <property type="evidence" value="ECO:0007669"/>
    <property type="project" value="UniProtKB-KW"/>
</dbReference>
<dbReference type="Gene3D" id="3.40.50.300">
    <property type="entry name" value="P-loop containing nucleotide triphosphate hydrolases"/>
    <property type="match status" value="2"/>
</dbReference>
<evidence type="ECO:0000256" key="5">
    <source>
        <dbReference type="PIRSR" id="PIRSR601019-1"/>
    </source>
</evidence>
<dbReference type="PANTHER" id="PTHR10218:SF360">
    <property type="entry name" value="GUANINE NUCLEOTIDE-BINDING PROTEIN SUBUNIT ALPHA HOMOLOG"/>
    <property type="match status" value="1"/>
</dbReference>
<evidence type="ECO:0000256" key="3">
    <source>
        <dbReference type="ARBA" id="ARBA00023134"/>
    </source>
</evidence>
<name>A0A0C9XIQ8_9AGAR</name>
<dbReference type="Pfam" id="PF00503">
    <property type="entry name" value="G-alpha"/>
    <property type="match status" value="1"/>
</dbReference>
<keyword evidence="6" id="KW-0460">Magnesium</keyword>
<reference evidence="8 9" key="1">
    <citation type="submission" date="2014-04" db="EMBL/GenBank/DDBJ databases">
        <authorList>
            <consortium name="DOE Joint Genome Institute"/>
            <person name="Kuo A."/>
            <person name="Kohler A."/>
            <person name="Nagy L.G."/>
            <person name="Floudas D."/>
            <person name="Copeland A."/>
            <person name="Barry K.W."/>
            <person name="Cichocki N."/>
            <person name="Veneault-Fourrey C."/>
            <person name="LaButti K."/>
            <person name="Lindquist E.A."/>
            <person name="Lipzen A."/>
            <person name="Lundell T."/>
            <person name="Morin E."/>
            <person name="Murat C."/>
            <person name="Sun H."/>
            <person name="Tunlid A."/>
            <person name="Henrissat B."/>
            <person name="Grigoriev I.V."/>
            <person name="Hibbett D.S."/>
            <person name="Martin F."/>
            <person name="Nordberg H.P."/>
            <person name="Cantor M.N."/>
            <person name="Hua S.X."/>
        </authorList>
    </citation>
    <scope>NUCLEOTIDE SEQUENCE [LARGE SCALE GENOMIC DNA]</scope>
    <source>
        <strain evidence="8 9">LaAM-08-1</strain>
    </source>
</reference>
<dbReference type="GO" id="GO:0003924">
    <property type="term" value="F:GTPase activity"/>
    <property type="evidence" value="ECO:0007669"/>
    <property type="project" value="InterPro"/>
</dbReference>
<dbReference type="GO" id="GO:0046872">
    <property type="term" value="F:metal ion binding"/>
    <property type="evidence" value="ECO:0007669"/>
    <property type="project" value="UniProtKB-KW"/>
</dbReference>
<keyword evidence="4" id="KW-0807">Transducer</keyword>
<dbReference type="FunFam" id="3.40.50.300:FF:000692">
    <property type="entry name" value="Guanine nucleotide-binding protein subunit alpha"/>
    <property type="match status" value="1"/>
</dbReference>
<keyword evidence="3 5" id="KW-0342">GTP-binding</keyword>
<evidence type="ECO:0000256" key="1">
    <source>
        <dbReference type="ARBA" id="ARBA00022723"/>
    </source>
</evidence>
<feature type="region of interest" description="Disordered" evidence="7">
    <location>
        <begin position="132"/>
        <end position="151"/>
    </location>
</feature>
<protein>
    <recommendedName>
        <fullName evidence="10">G-alpha-domain-containing protein</fullName>
    </recommendedName>
</protein>
<feature type="binding site" evidence="6">
    <location>
        <position position="357"/>
    </location>
    <ligand>
        <name>Mg(2+)</name>
        <dbReference type="ChEBI" id="CHEBI:18420"/>
    </ligand>
</feature>
<keyword evidence="2 5" id="KW-0547">Nucleotide-binding</keyword>
<dbReference type="GO" id="GO:0005737">
    <property type="term" value="C:cytoplasm"/>
    <property type="evidence" value="ECO:0007669"/>
    <property type="project" value="TreeGrafter"/>
</dbReference>
<dbReference type="PANTHER" id="PTHR10218">
    <property type="entry name" value="GTP-BINDING PROTEIN ALPHA SUBUNIT"/>
    <property type="match status" value="1"/>
</dbReference>
<feature type="region of interest" description="Disordered" evidence="7">
    <location>
        <begin position="203"/>
        <end position="245"/>
    </location>
</feature>
<accession>A0A0C9XIQ8</accession>
<evidence type="ECO:0008006" key="10">
    <source>
        <dbReference type="Google" id="ProtNLM"/>
    </source>
</evidence>
<dbReference type="SUPFAM" id="SSF52540">
    <property type="entry name" value="P-loop containing nucleoside triphosphate hydrolases"/>
    <property type="match status" value="1"/>
</dbReference>
<dbReference type="InterPro" id="IPR027417">
    <property type="entry name" value="P-loop_NTPase"/>
</dbReference>
<evidence type="ECO:0000256" key="6">
    <source>
        <dbReference type="PIRSR" id="PIRSR601019-2"/>
    </source>
</evidence>
<evidence type="ECO:0000313" key="8">
    <source>
        <dbReference type="EMBL" id="KIJ96072.1"/>
    </source>
</evidence>
<dbReference type="InterPro" id="IPR011025">
    <property type="entry name" value="GproteinA_insert"/>
</dbReference>
<evidence type="ECO:0000256" key="7">
    <source>
        <dbReference type="SAM" id="MobiDB-lite"/>
    </source>
</evidence>
<dbReference type="HOGENOM" id="CLU_014184_1_1_1"/>
<dbReference type="GO" id="GO:0007188">
    <property type="term" value="P:adenylate cyclase-modulating G protein-coupled receptor signaling pathway"/>
    <property type="evidence" value="ECO:0007669"/>
    <property type="project" value="TreeGrafter"/>
</dbReference>